<accession>A0A7Z2T7S3</accession>
<sequence length="122" mass="13344">MMDIKWRYISNKLVLLVFLISWSLFDSSSEISYYIASGVFFSFLYAANIIAGGDLKLILAFLPGVNTEYMLSTICLMGILGGCVALLCFLYGFSKKDWLETHGLPYGVAIVSGFLVGSAASL</sequence>
<organism evidence="2 3">
    <name type="scientific">Vibrio astriarenae</name>
    <dbReference type="NCBI Taxonomy" id="1481923"/>
    <lineage>
        <taxon>Bacteria</taxon>
        <taxon>Pseudomonadati</taxon>
        <taxon>Pseudomonadota</taxon>
        <taxon>Gammaproteobacteria</taxon>
        <taxon>Vibrionales</taxon>
        <taxon>Vibrionaceae</taxon>
        <taxon>Vibrio</taxon>
    </lineage>
</organism>
<evidence type="ECO:0000313" key="3">
    <source>
        <dbReference type="Proteomes" id="UP000464262"/>
    </source>
</evidence>
<proteinExistence type="predicted"/>
<keyword evidence="1" id="KW-0472">Membrane</keyword>
<feature type="transmembrane region" description="Helical" evidence="1">
    <location>
        <begin position="69"/>
        <end position="92"/>
    </location>
</feature>
<gene>
    <name evidence="2" type="ORF">GT360_20190</name>
</gene>
<feature type="transmembrane region" description="Helical" evidence="1">
    <location>
        <begin position="104"/>
        <end position="121"/>
    </location>
</feature>
<evidence type="ECO:0000313" key="2">
    <source>
        <dbReference type="EMBL" id="QIA65835.1"/>
    </source>
</evidence>
<protein>
    <recommendedName>
        <fullName evidence="4">Prepilin type IV endopeptidase peptidase domain-containing protein</fullName>
    </recommendedName>
</protein>
<dbReference type="GO" id="GO:0016020">
    <property type="term" value="C:membrane"/>
    <property type="evidence" value="ECO:0007669"/>
    <property type="project" value="InterPro"/>
</dbReference>
<dbReference type="KEGG" id="vas:GT360_20190"/>
<reference evidence="2 3" key="1">
    <citation type="submission" date="2020-01" db="EMBL/GenBank/DDBJ databases">
        <title>Whole genome and functional gene identification of agarase of Vibrio HN897.</title>
        <authorList>
            <person name="Liu Y."/>
            <person name="Zhao Z."/>
        </authorList>
    </citation>
    <scope>NUCLEOTIDE SEQUENCE [LARGE SCALE GENOMIC DNA]</scope>
    <source>
        <strain evidence="2 3">HN897</strain>
    </source>
</reference>
<keyword evidence="3" id="KW-1185">Reference proteome</keyword>
<evidence type="ECO:0000256" key="1">
    <source>
        <dbReference type="SAM" id="Phobius"/>
    </source>
</evidence>
<dbReference type="EMBL" id="CP047476">
    <property type="protein sequence ID" value="QIA65835.1"/>
    <property type="molecule type" value="Genomic_DNA"/>
</dbReference>
<name>A0A7Z2T7S3_9VIBR</name>
<dbReference type="GO" id="GO:0004190">
    <property type="term" value="F:aspartic-type endopeptidase activity"/>
    <property type="evidence" value="ECO:0007669"/>
    <property type="project" value="InterPro"/>
</dbReference>
<keyword evidence="1" id="KW-1133">Transmembrane helix</keyword>
<dbReference type="AlphaFoldDB" id="A0A7Z2T7S3"/>
<evidence type="ECO:0008006" key="4">
    <source>
        <dbReference type="Google" id="ProtNLM"/>
    </source>
</evidence>
<dbReference type="Proteomes" id="UP000464262">
    <property type="component" value="Chromosome 2"/>
</dbReference>
<keyword evidence="1" id="KW-0812">Transmembrane</keyword>